<reference evidence="3" key="1">
    <citation type="submission" date="2016-01" db="EMBL/GenBank/DDBJ databases">
        <title>Reference transcriptome for the parasite Schistocephalus solidus: insights into the molecular evolution of parasitism.</title>
        <authorList>
            <person name="Hebert F.O."/>
            <person name="Grambauer S."/>
            <person name="Barber I."/>
            <person name="Landry C.R."/>
            <person name="Aubin-Horth N."/>
        </authorList>
    </citation>
    <scope>NUCLEOTIDE SEQUENCE</scope>
</reference>
<dbReference type="SUPFAM" id="SSF52833">
    <property type="entry name" value="Thioredoxin-like"/>
    <property type="match status" value="1"/>
</dbReference>
<dbReference type="AlphaFoldDB" id="A0A0X3NVQ6"/>
<dbReference type="PANTHER" id="PTHR13544:SF0">
    <property type="entry name" value="THIOREDOXIN REDUCTASE-LIKE SELENOPROTEIN T"/>
    <property type="match status" value="1"/>
</dbReference>
<dbReference type="InterPro" id="IPR036249">
    <property type="entry name" value="Thioredoxin-like_sf"/>
</dbReference>
<dbReference type="EMBL" id="GEEE01019577">
    <property type="protein sequence ID" value="JAP43648.1"/>
    <property type="molecule type" value="Transcribed_RNA"/>
</dbReference>
<protein>
    <submittedName>
        <fullName evidence="3">SelT-like protein</fullName>
    </submittedName>
</protein>
<dbReference type="NCBIfam" id="TIGR02174">
    <property type="entry name" value="CXXU_selWTH"/>
    <property type="match status" value="1"/>
</dbReference>
<gene>
    <name evidence="3" type="primary">SELT</name>
    <name evidence="3" type="ORF">TR101646</name>
</gene>
<name>A0A0X3NVQ6_SCHSO</name>
<keyword evidence="2" id="KW-0676">Redox-active center</keyword>
<evidence type="ECO:0000256" key="2">
    <source>
        <dbReference type="ARBA" id="ARBA00023284"/>
    </source>
</evidence>
<evidence type="ECO:0000313" key="3">
    <source>
        <dbReference type="EMBL" id="JAP43648.1"/>
    </source>
</evidence>
<sequence>MARIVHQHYPSINIEGSTYPPPRWRSIVASIVQICKFLLLALTITGVNPFPSLGLETPGFFTYATENKVSFCLMTFFIGGMIESQLLSTGAFEISFNGIPVWSKLQSSRIPRPEELLQIIGSQVQFEARAPGTSFTQSSSLPPNL</sequence>
<dbReference type="InterPro" id="IPR019389">
    <property type="entry name" value="Selenoprotein_T"/>
</dbReference>
<dbReference type="GO" id="GO:0005789">
    <property type="term" value="C:endoplasmic reticulum membrane"/>
    <property type="evidence" value="ECO:0007669"/>
    <property type="project" value="TreeGrafter"/>
</dbReference>
<dbReference type="InterPro" id="IPR011893">
    <property type="entry name" value="Selenoprotein_Rdx-typ"/>
</dbReference>
<keyword evidence="1" id="KW-0732">Signal</keyword>
<dbReference type="GO" id="GO:0045454">
    <property type="term" value="P:cell redox homeostasis"/>
    <property type="evidence" value="ECO:0007669"/>
    <property type="project" value="TreeGrafter"/>
</dbReference>
<dbReference type="PANTHER" id="PTHR13544">
    <property type="entry name" value="SELENOPROTEIN T"/>
    <property type="match status" value="1"/>
</dbReference>
<accession>A0A0X3NVQ6</accession>
<proteinExistence type="predicted"/>
<evidence type="ECO:0000256" key="1">
    <source>
        <dbReference type="ARBA" id="ARBA00022729"/>
    </source>
</evidence>
<dbReference type="Pfam" id="PF10262">
    <property type="entry name" value="Rdx"/>
    <property type="match status" value="1"/>
</dbReference>
<dbReference type="Gene3D" id="3.40.30.10">
    <property type="entry name" value="Glutaredoxin"/>
    <property type="match status" value="1"/>
</dbReference>
<dbReference type="GO" id="GO:0004791">
    <property type="term" value="F:thioredoxin-disulfide reductase (NADPH) activity"/>
    <property type="evidence" value="ECO:0007669"/>
    <property type="project" value="TreeGrafter"/>
</dbReference>
<organism evidence="3">
    <name type="scientific">Schistocephalus solidus</name>
    <name type="common">Tapeworm</name>
    <dbReference type="NCBI Taxonomy" id="70667"/>
    <lineage>
        <taxon>Eukaryota</taxon>
        <taxon>Metazoa</taxon>
        <taxon>Spiralia</taxon>
        <taxon>Lophotrochozoa</taxon>
        <taxon>Platyhelminthes</taxon>
        <taxon>Cestoda</taxon>
        <taxon>Eucestoda</taxon>
        <taxon>Diphyllobothriidea</taxon>
        <taxon>Diphyllobothriidae</taxon>
        <taxon>Schistocephalus</taxon>
    </lineage>
</organism>